<comment type="caution">
    <text evidence="1">The sequence shown here is derived from an EMBL/GenBank/DDBJ whole genome shotgun (WGS) entry which is preliminary data.</text>
</comment>
<reference evidence="1 2" key="1">
    <citation type="journal article" date="2015" name="Nature">
        <title>rRNA introns, odd ribosomes, and small enigmatic genomes across a large radiation of phyla.</title>
        <authorList>
            <person name="Brown C.T."/>
            <person name="Hug L.A."/>
            <person name="Thomas B.C."/>
            <person name="Sharon I."/>
            <person name="Castelle C.J."/>
            <person name="Singh A."/>
            <person name="Wilkins M.J."/>
            <person name="Williams K.H."/>
            <person name="Banfield J.F."/>
        </authorList>
    </citation>
    <scope>NUCLEOTIDE SEQUENCE [LARGE SCALE GENOMIC DNA]</scope>
</reference>
<proteinExistence type="predicted"/>
<dbReference type="STRING" id="1619036.US58_C0012G0035"/>
<dbReference type="EMBL" id="LBTN01000012">
    <property type="protein sequence ID" value="KKQ40826.1"/>
    <property type="molecule type" value="Genomic_DNA"/>
</dbReference>
<protein>
    <submittedName>
        <fullName evidence="1">Uncharacterized protein</fullName>
    </submittedName>
</protein>
<dbReference type="Proteomes" id="UP000034333">
    <property type="component" value="Unassembled WGS sequence"/>
</dbReference>
<sequence>MLEYIHQNLVAGWWFELTLAEQLGNVGSEVGRAVKWHNKNNFKNRNYALDRAFELLDLTILDERWRGVKLKELCRVRELLADTFYGDREYHDTPENLEKYFYQFALAARISI</sequence>
<dbReference type="AlphaFoldDB" id="A0A0G0KJQ0"/>
<evidence type="ECO:0000313" key="1">
    <source>
        <dbReference type="EMBL" id="KKQ40826.1"/>
    </source>
</evidence>
<organism evidence="1 2">
    <name type="scientific">Candidatus Magasanikbacteria bacterium GW2011_GWA2_37_8</name>
    <dbReference type="NCBI Taxonomy" id="1619036"/>
    <lineage>
        <taxon>Bacteria</taxon>
        <taxon>Candidatus Magasanikiibacteriota</taxon>
    </lineage>
</organism>
<name>A0A0G0KJQ0_9BACT</name>
<accession>A0A0G0KJQ0</accession>
<gene>
    <name evidence="1" type="ORF">US58_C0012G0035</name>
</gene>
<evidence type="ECO:0000313" key="2">
    <source>
        <dbReference type="Proteomes" id="UP000034333"/>
    </source>
</evidence>